<protein>
    <submittedName>
        <fullName evidence="1">Uncharacterized protein</fullName>
    </submittedName>
</protein>
<dbReference type="RefSeq" id="WP_310312363.1">
    <property type="nucleotide sequence ID" value="NZ_JAVDWU010000002.1"/>
</dbReference>
<dbReference type="Proteomes" id="UP001265700">
    <property type="component" value="Unassembled WGS sequence"/>
</dbReference>
<organism evidence="1 2">
    <name type="scientific">Hydrogenophaga palleronii</name>
    <dbReference type="NCBI Taxonomy" id="65655"/>
    <lineage>
        <taxon>Bacteria</taxon>
        <taxon>Pseudomonadati</taxon>
        <taxon>Pseudomonadota</taxon>
        <taxon>Betaproteobacteria</taxon>
        <taxon>Burkholderiales</taxon>
        <taxon>Comamonadaceae</taxon>
        <taxon>Hydrogenophaga</taxon>
    </lineage>
</organism>
<evidence type="ECO:0000313" key="2">
    <source>
        <dbReference type="Proteomes" id="UP001265700"/>
    </source>
</evidence>
<evidence type="ECO:0000313" key="1">
    <source>
        <dbReference type="EMBL" id="MDR7149029.1"/>
    </source>
</evidence>
<name>A0ABU1WIC7_9BURK</name>
<sequence>MNWKAAFFIAAVAFGAYQHQASRPVKPPAGVLAAEVPRQGGTRQDAFDFNGFRVTPLHDFSIQARVLGVEEYRFDREASLSPVDLALGWGPMSDSEVLQHIDISQSGRFYFWRGKTLPVPQRDIERSSANMHMIPADKAIERRLKSVRVGQVVRIEGWLVEARSPDGFFWRSSLTRDDTGAGACELIFVNNLQVL</sequence>
<comment type="caution">
    <text evidence="1">The sequence shown here is derived from an EMBL/GenBank/DDBJ whole genome shotgun (WGS) entry which is preliminary data.</text>
</comment>
<gene>
    <name evidence="1" type="ORF">J2W49_000978</name>
</gene>
<reference evidence="1 2" key="1">
    <citation type="submission" date="2023-07" db="EMBL/GenBank/DDBJ databases">
        <title>Sorghum-associated microbial communities from plants grown in Nebraska, USA.</title>
        <authorList>
            <person name="Schachtman D."/>
        </authorList>
    </citation>
    <scope>NUCLEOTIDE SEQUENCE [LARGE SCALE GENOMIC DNA]</scope>
    <source>
        <strain evidence="1 2">4249</strain>
    </source>
</reference>
<accession>A0ABU1WIC7</accession>
<dbReference type="EMBL" id="JAVDWU010000002">
    <property type="protein sequence ID" value="MDR7149029.1"/>
    <property type="molecule type" value="Genomic_DNA"/>
</dbReference>
<proteinExistence type="predicted"/>
<keyword evidence="2" id="KW-1185">Reference proteome</keyword>